<evidence type="ECO:0000313" key="5">
    <source>
        <dbReference type="Proteomes" id="UP000559598"/>
    </source>
</evidence>
<dbReference type="Pfam" id="PF13091">
    <property type="entry name" value="PLDc_2"/>
    <property type="match status" value="1"/>
</dbReference>
<proteinExistence type="predicted"/>
<sequence>MQQLILAGYKTFIPYLGGITTVPLVYAATFGLGYAAKTVLEARLHDQKISKEEIKRISKEATKRAKREAKIEWTIEGLKKEWANLKQQTEEFKLYLEDISRLEKELQYYREKIKDNSLQNVVEEKGLEEVLQQRIKTISDRLAKYNGVYVNPQVVTYLSLLSKEHIDRVEKIISMLHFDPMKMKQLTKQNTSVLWEVSIDQVGTLFLDIQKQPIQIHSFEPLHDDLIWYKKIKNKHLRNSEIRQVFLKAIEETKWELDIISPWMSHRVVEEELMDKFEKALKRGVAIKILYGINDSSISNSSRSDQSDEVAEKLLRRYAVYGDRFRIMRKNTHYKLLICDEAFYVQGSYNFLSFKGEYDEYTREEGAQYSENIADIRQLRDMYFSF</sequence>
<keyword evidence="5" id="KW-1185">Reference proteome</keyword>
<keyword evidence="2" id="KW-1133">Transmembrane helix</keyword>
<evidence type="ECO:0000313" key="4">
    <source>
        <dbReference type="EMBL" id="MBB4075638.1"/>
    </source>
</evidence>
<comment type="caution">
    <text evidence="4">The sequence shown here is derived from an EMBL/GenBank/DDBJ whole genome shotgun (WGS) entry which is preliminary data.</text>
</comment>
<organism evidence="4 5">
    <name type="scientific">Anoxybacteroides voinovskiense</name>
    <dbReference type="NCBI Taxonomy" id="230470"/>
    <lineage>
        <taxon>Bacteria</taxon>
        <taxon>Bacillati</taxon>
        <taxon>Bacillota</taxon>
        <taxon>Bacilli</taxon>
        <taxon>Bacillales</taxon>
        <taxon>Anoxybacillaceae</taxon>
        <taxon>Anoxybacteroides</taxon>
    </lineage>
</organism>
<accession>A0A840E092</accession>
<dbReference type="RefSeq" id="WP_183186101.1">
    <property type="nucleotide sequence ID" value="NZ_BMNP01000049.1"/>
</dbReference>
<evidence type="ECO:0000259" key="3">
    <source>
        <dbReference type="Pfam" id="PF13091"/>
    </source>
</evidence>
<dbReference type="Proteomes" id="UP000559598">
    <property type="component" value="Unassembled WGS sequence"/>
</dbReference>
<dbReference type="EMBL" id="JACIDE010000043">
    <property type="protein sequence ID" value="MBB4075638.1"/>
    <property type="molecule type" value="Genomic_DNA"/>
</dbReference>
<keyword evidence="1" id="KW-0175">Coiled coil</keyword>
<keyword evidence="2" id="KW-0812">Transmembrane</keyword>
<dbReference type="SUPFAM" id="SSF56024">
    <property type="entry name" value="Phospholipase D/nuclease"/>
    <property type="match status" value="1"/>
</dbReference>
<feature type="coiled-coil region" evidence="1">
    <location>
        <begin position="85"/>
        <end position="119"/>
    </location>
</feature>
<feature type="transmembrane region" description="Helical" evidence="2">
    <location>
        <begin position="12"/>
        <end position="36"/>
    </location>
</feature>
<dbReference type="Gene3D" id="3.30.870.10">
    <property type="entry name" value="Endonuclease Chain A"/>
    <property type="match status" value="1"/>
</dbReference>
<protein>
    <recommendedName>
        <fullName evidence="3">Phospholipase D-like domain-containing protein</fullName>
    </recommendedName>
</protein>
<name>A0A840E092_9BACL</name>
<evidence type="ECO:0000256" key="2">
    <source>
        <dbReference type="SAM" id="Phobius"/>
    </source>
</evidence>
<dbReference type="AlphaFoldDB" id="A0A840E092"/>
<keyword evidence="2" id="KW-0472">Membrane</keyword>
<reference evidence="4 5" key="1">
    <citation type="submission" date="2020-08" db="EMBL/GenBank/DDBJ databases">
        <title>Genomic Encyclopedia of Type Strains, Phase IV (KMG-IV): sequencing the most valuable type-strain genomes for metagenomic binning, comparative biology and taxonomic classification.</title>
        <authorList>
            <person name="Goeker M."/>
        </authorList>
    </citation>
    <scope>NUCLEOTIDE SEQUENCE [LARGE SCALE GENOMIC DNA]</scope>
    <source>
        <strain evidence="4 5">DSM 17075</strain>
    </source>
</reference>
<gene>
    <name evidence="4" type="ORF">GGR02_003492</name>
</gene>
<evidence type="ECO:0000256" key="1">
    <source>
        <dbReference type="SAM" id="Coils"/>
    </source>
</evidence>
<dbReference type="InterPro" id="IPR025202">
    <property type="entry name" value="PLD-like_dom"/>
</dbReference>
<feature type="domain" description="Phospholipase D-like" evidence="3">
    <location>
        <begin position="247"/>
        <end position="351"/>
    </location>
</feature>